<dbReference type="AlphaFoldDB" id="A0A5N3P3C7"/>
<name>A0A5N3P3C7_9HYPH</name>
<dbReference type="PANTHER" id="PTHR34180:SF1">
    <property type="entry name" value="BETA-ALANYL-DOPAMINE_CARCININE HYDROLASE"/>
    <property type="match status" value="1"/>
</dbReference>
<feature type="domain" description="Peptidase C45 hydrolase" evidence="1">
    <location>
        <begin position="128"/>
        <end position="315"/>
    </location>
</feature>
<protein>
    <recommendedName>
        <fullName evidence="1">Peptidase C45 hydrolase domain-containing protein</fullName>
    </recommendedName>
</protein>
<dbReference type="RefSeq" id="WP_150949878.1">
    <property type="nucleotide sequence ID" value="NZ_VCMV01000078.1"/>
</dbReference>
<dbReference type="OrthoDB" id="8109453at2"/>
<dbReference type="InterPro" id="IPR047801">
    <property type="entry name" value="Peptidase_C45"/>
</dbReference>
<comment type="caution">
    <text evidence="2">The sequence shown here is derived from an EMBL/GenBank/DDBJ whole genome shotgun (WGS) entry which is preliminary data.</text>
</comment>
<gene>
    <name evidence="2" type="ORF">FEZ63_24130</name>
</gene>
<reference evidence="2 3" key="1">
    <citation type="journal article" date="2019" name="Microorganisms">
        <title>Genome Insights into the Novel Species Microvirga brassicacearum, a Rapeseed Endophyte with Biotechnological Potential.</title>
        <authorList>
            <person name="Jimenez-Gomez A."/>
            <person name="Saati-Santamaria Z."/>
            <person name="Igual J.M."/>
            <person name="Rivas R."/>
            <person name="Mateos P.F."/>
            <person name="Garcia-Fraile P."/>
        </authorList>
    </citation>
    <scope>NUCLEOTIDE SEQUENCE [LARGE SCALE GENOMIC DNA]</scope>
    <source>
        <strain evidence="2 3">CDVBN77</strain>
    </source>
</reference>
<dbReference type="Proteomes" id="UP000325684">
    <property type="component" value="Unassembled WGS sequence"/>
</dbReference>
<dbReference type="Gene3D" id="3.60.60.10">
    <property type="entry name" value="Penicillin V Acylase, Chain A"/>
    <property type="match status" value="1"/>
</dbReference>
<evidence type="ECO:0000259" key="1">
    <source>
        <dbReference type="Pfam" id="PF03417"/>
    </source>
</evidence>
<dbReference type="Pfam" id="PF03417">
    <property type="entry name" value="AAT"/>
    <property type="match status" value="1"/>
</dbReference>
<evidence type="ECO:0000313" key="3">
    <source>
        <dbReference type="Proteomes" id="UP000325684"/>
    </source>
</evidence>
<dbReference type="InterPro" id="IPR047794">
    <property type="entry name" value="C45_proenzyme-like"/>
</dbReference>
<organism evidence="2 3">
    <name type="scientific">Microvirga brassicacearum</name>
    <dbReference type="NCBI Taxonomy" id="2580413"/>
    <lineage>
        <taxon>Bacteria</taxon>
        <taxon>Pseudomonadati</taxon>
        <taxon>Pseudomonadota</taxon>
        <taxon>Alphaproteobacteria</taxon>
        <taxon>Hyphomicrobiales</taxon>
        <taxon>Methylobacteriaceae</taxon>
        <taxon>Microvirga</taxon>
    </lineage>
</organism>
<proteinExistence type="predicted"/>
<dbReference type="EMBL" id="VCMV01000078">
    <property type="protein sequence ID" value="KAB0264236.1"/>
    <property type="molecule type" value="Genomic_DNA"/>
</dbReference>
<keyword evidence="3" id="KW-1185">Reference proteome</keyword>
<evidence type="ECO:0000313" key="2">
    <source>
        <dbReference type="EMBL" id="KAB0264236.1"/>
    </source>
</evidence>
<accession>A0A5N3P3C7</accession>
<dbReference type="PANTHER" id="PTHR34180">
    <property type="entry name" value="PEPTIDASE C45"/>
    <property type="match status" value="1"/>
</dbReference>
<dbReference type="NCBIfam" id="NF040521">
    <property type="entry name" value="C45_proenzyme"/>
    <property type="match status" value="1"/>
</dbReference>
<dbReference type="Gene3D" id="1.10.10.2120">
    <property type="match status" value="1"/>
</dbReference>
<sequence length="379" mass="41038">MTSPIPVIDITGTPAERGYAYGRAAADRVARSFELYGGAMEKRGVAWNDALAAAPKFFDEIDKLEPAMAEELRGIAEGSGVSLEGVVIVNARSEIMHRLAPKAAAIDLQDGCTGIIVQPEATADKILIHAQNWDWMLAARETVVLLRVRDADHELLTFVEAGGLARCGLNSAGLALTGNSLRIDTALPETGLPISLIRRKVLAARSFSEALSAIYKSPRGCANNMMLSHATGEAIDLETTPREVFWLVPSDGLLVHANHFRSEAARAKLYDAGVALAPDTLSRELRLERLLRARCGTIRVDDVMSALHDTWGAPDGVLTLPQEEWPGVLIGTTATIVMVPERGELYYCNEPDRSPVFHRVSLTQDISDQRASGQPIHAC</sequence>
<dbReference type="InterPro" id="IPR005079">
    <property type="entry name" value="Peptidase_C45_hydrolase"/>
</dbReference>